<feature type="compositionally biased region" description="Low complexity" evidence="6">
    <location>
        <begin position="572"/>
        <end position="585"/>
    </location>
</feature>
<dbReference type="GO" id="GO:0042147">
    <property type="term" value="P:retrograde transport, endosome to Golgi"/>
    <property type="evidence" value="ECO:0007669"/>
    <property type="project" value="TreeGrafter"/>
</dbReference>
<proteinExistence type="predicted"/>
<feature type="transmembrane region" description="Helical" evidence="7">
    <location>
        <begin position="967"/>
        <end position="991"/>
    </location>
</feature>
<dbReference type="EMBL" id="CP119935">
    <property type="protein sequence ID" value="WFD02575.1"/>
    <property type="molecule type" value="Genomic_DNA"/>
</dbReference>
<feature type="compositionally biased region" description="Basic and acidic residues" evidence="6">
    <location>
        <begin position="1080"/>
        <end position="1091"/>
    </location>
</feature>
<protein>
    <recommendedName>
        <fullName evidence="8">GOST seven transmembrane domain-containing protein</fullName>
    </recommendedName>
</protein>
<feature type="region of interest" description="Disordered" evidence="6">
    <location>
        <begin position="572"/>
        <end position="593"/>
    </location>
</feature>
<dbReference type="PANTHER" id="PTHR21229">
    <property type="entry name" value="LUNG SEVEN TRANSMEMBRANE RECEPTOR"/>
    <property type="match status" value="1"/>
</dbReference>
<gene>
    <name evidence="9" type="ORF">MOBT1_001257b</name>
</gene>
<dbReference type="GO" id="GO:0016020">
    <property type="term" value="C:membrane"/>
    <property type="evidence" value="ECO:0007669"/>
    <property type="project" value="UniProtKB-SubCell"/>
</dbReference>
<dbReference type="InterPro" id="IPR053937">
    <property type="entry name" value="GOST_TM"/>
</dbReference>
<evidence type="ECO:0000256" key="2">
    <source>
        <dbReference type="ARBA" id="ARBA00022692"/>
    </source>
</evidence>
<organism evidence="9 10">
    <name type="scientific">Malassezia obtusa</name>
    <dbReference type="NCBI Taxonomy" id="76774"/>
    <lineage>
        <taxon>Eukaryota</taxon>
        <taxon>Fungi</taxon>
        <taxon>Dikarya</taxon>
        <taxon>Basidiomycota</taxon>
        <taxon>Ustilaginomycotina</taxon>
        <taxon>Malasseziomycetes</taxon>
        <taxon>Malasseziales</taxon>
        <taxon>Malasseziaceae</taxon>
        <taxon>Malassezia</taxon>
    </lineage>
</organism>
<dbReference type="AlphaFoldDB" id="A0AAF0E056"/>
<dbReference type="Pfam" id="PF06814">
    <property type="entry name" value="GOST_TM"/>
    <property type="match status" value="1"/>
</dbReference>
<keyword evidence="10" id="KW-1185">Reference proteome</keyword>
<keyword evidence="3" id="KW-0732">Signal</keyword>
<dbReference type="Proteomes" id="UP001214603">
    <property type="component" value="Chromosome 2"/>
</dbReference>
<evidence type="ECO:0000313" key="9">
    <source>
        <dbReference type="EMBL" id="WFD02575.1"/>
    </source>
</evidence>
<feature type="transmembrane region" description="Helical" evidence="7">
    <location>
        <begin position="772"/>
        <end position="794"/>
    </location>
</feature>
<keyword evidence="2 7" id="KW-0812">Transmembrane</keyword>
<evidence type="ECO:0000256" key="5">
    <source>
        <dbReference type="ARBA" id="ARBA00023136"/>
    </source>
</evidence>
<keyword evidence="5 7" id="KW-0472">Membrane</keyword>
<feature type="transmembrane region" description="Helical" evidence="7">
    <location>
        <begin position="895"/>
        <end position="917"/>
    </location>
</feature>
<comment type="subcellular location">
    <subcellularLocation>
        <location evidence="1">Membrane</location>
        <topology evidence="1">Multi-pass membrane protein</topology>
    </subcellularLocation>
</comment>
<feature type="transmembrane region" description="Helical" evidence="7">
    <location>
        <begin position="923"/>
        <end position="946"/>
    </location>
</feature>
<evidence type="ECO:0000256" key="3">
    <source>
        <dbReference type="ARBA" id="ARBA00022729"/>
    </source>
</evidence>
<feature type="non-terminal residue" evidence="9">
    <location>
        <position position="1134"/>
    </location>
</feature>
<evidence type="ECO:0000313" key="10">
    <source>
        <dbReference type="Proteomes" id="UP001214603"/>
    </source>
</evidence>
<name>A0AAF0E056_9BASI</name>
<evidence type="ECO:0000256" key="7">
    <source>
        <dbReference type="SAM" id="Phobius"/>
    </source>
</evidence>
<dbReference type="PANTHER" id="PTHR21229:SF1">
    <property type="entry name" value="GH17801P"/>
    <property type="match status" value="1"/>
</dbReference>
<evidence type="ECO:0000256" key="4">
    <source>
        <dbReference type="ARBA" id="ARBA00022989"/>
    </source>
</evidence>
<feature type="region of interest" description="Disordered" evidence="6">
    <location>
        <begin position="1080"/>
        <end position="1134"/>
    </location>
</feature>
<feature type="transmembrane region" description="Helical" evidence="7">
    <location>
        <begin position="867"/>
        <end position="883"/>
    </location>
</feature>
<dbReference type="GO" id="GO:0005794">
    <property type="term" value="C:Golgi apparatus"/>
    <property type="evidence" value="ECO:0007669"/>
    <property type="project" value="TreeGrafter"/>
</dbReference>
<dbReference type="GO" id="GO:0005829">
    <property type="term" value="C:cytosol"/>
    <property type="evidence" value="ECO:0007669"/>
    <property type="project" value="GOC"/>
</dbReference>
<feature type="transmembrane region" description="Helical" evidence="7">
    <location>
        <begin position="806"/>
        <end position="827"/>
    </location>
</feature>
<dbReference type="InterPro" id="IPR009637">
    <property type="entry name" value="GPR107/GPR108-like"/>
</dbReference>
<feature type="domain" description="GOST seven transmembrane" evidence="8">
    <location>
        <begin position="770"/>
        <end position="1019"/>
    </location>
</feature>
<evidence type="ECO:0000256" key="1">
    <source>
        <dbReference type="ARBA" id="ARBA00004141"/>
    </source>
</evidence>
<reference evidence="9" key="1">
    <citation type="submission" date="2023-03" db="EMBL/GenBank/DDBJ databases">
        <title>Mating type loci evolution in Malassezia.</title>
        <authorList>
            <person name="Coelho M.A."/>
        </authorList>
    </citation>
    <scope>NUCLEOTIDE SEQUENCE</scope>
    <source>
        <strain evidence="9">CBS 7876</strain>
    </source>
</reference>
<evidence type="ECO:0000256" key="6">
    <source>
        <dbReference type="SAM" id="MobiDB-lite"/>
    </source>
</evidence>
<evidence type="ECO:0000259" key="8">
    <source>
        <dbReference type="Pfam" id="PF06814"/>
    </source>
</evidence>
<sequence length="1134" mass="126532">MFTLHRAVSAPRRAFHLGRTTTNAWRWEAQLPTESDAAPTLESIDALRPQRPRRQHEFQSQQARALWDNTFKRMQGSFTRTQLYQLAKEASLRDIRTSLSKADLVRAFLVQRFALRDPAAIVETSAFLPLDLSEVFLLARSGRGLFRTARNAYASVSIEKQGHQTGAMVRGSDSAIESVRQWLNEFHHQIHCSEVQLKAVPPVGLLHHIAEVSGCYMEREDNTARLRFLDATAAHTASILLEQHACSDKIAQLLCFGVPGNRLTALPFAPGTLTSVEDAYAMRSEHVRYTAPPDVAPLFHFDENEWEQLQIAAQPAPIPVQLLDSEWKKCLSLSFGHAVYPADMAPVTSAVDELGEPRFLPNAPPSCMGSQKILGPYTPLPEAQAEKIRFHYRADLQYDPVDLILTLQRNGSKIGFQSAKWTTSTSAHILCPTAPVDARVSIQNSAPANIRALRQTALDTYLQSIHAWDDEPYPGADAIAPDAHPHHAPLAPRKIALPFESDFLHLSLRRTELLDETKTTYHLENEVEPAFTLHQTATKSNGTDGHRLQSTPSFWLNLSGLHTVHLAGNLHSAGATPTTSTSSSDVDADASRSDSDATGHGTCLLHGTQPCVHCRDQGHGGYAPGLQRDVCRQKYFDRRYVLFSDAVVFNPGSKGRATALVYEISEFDHIGKYDASRQELGLLAEQAGLFIVDESQGPVYTIKQKQFDLTKSNNGSTVFTYPVTVDGYYCVGATGVATGSAAAPAPFAYFDGHVEFHNVFKGHLPASEHPKLLFYGIMTLIYFGLGAMWLTLCIIHRDQIVTVQHFISAMIAFLVVEMICEWLYYAYLNSHSIDFARFVAVDNKTSVTSMARFLLVLDSIMGAARDSLSFFLLLIVSMGYGVVRPTIGSVLRRVQLLTGLHFIFGVLYSAGIILILLEMEGSWIFLFIFPLAGTLSAFLSWILYSLKSTIRFLTERRQTYKCSMFQRLNLILMCAVVVILGFFFFSSFLLATNDTSDLATTSWEYRWFLLDGSMTILYFIDELATDEEADAGGYEVHTLGGPDDELDEDAVEVQSDHLQDLSHMQETVQRQEELPAYSEHHAYKPTNKDDIVFDADENDHIPPRRPSYDASGNANERERLQLSEDEDEHAQKKD</sequence>
<accession>A0AAF0E056</accession>
<keyword evidence="4 7" id="KW-1133">Transmembrane helix</keyword>